<dbReference type="Pfam" id="PF25568">
    <property type="entry name" value="AAA_lid_At3g28540"/>
    <property type="match status" value="1"/>
</dbReference>
<proteinExistence type="predicted"/>
<reference evidence="3" key="1">
    <citation type="submission" date="2023-03" db="UniProtKB">
        <authorList>
            <consortium name="EnsemblPlants"/>
        </authorList>
    </citation>
    <scope>IDENTIFICATION</scope>
</reference>
<organism evidence="3">
    <name type="scientific">Cucumis melo</name>
    <name type="common">Muskmelon</name>
    <dbReference type="NCBI Taxonomy" id="3656"/>
    <lineage>
        <taxon>Eukaryota</taxon>
        <taxon>Viridiplantae</taxon>
        <taxon>Streptophyta</taxon>
        <taxon>Embryophyta</taxon>
        <taxon>Tracheophyta</taxon>
        <taxon>Spermatophyta</taxon>
        <taxon>Magnoliopsida</taxon>
        <taxon>eudicotyledons</taxon>
        <taxon>Gunneridae</taxon>
        <taxon>Pentapetalae</taxon>
        <taxon>rosids</taxon>
        <taxon>fabids</taxon>
        <taxon>Cucurbitales</taxon>
        <taxon>Cucurbitaceae</taxon>
        <taxon>Benincaseae</taxon>
        <taxon>Cucumis</taxon>
    </lineage>
</organism>
<dbReference type="Gramene" id="MELO3C007861.2.1">
    <property type="protein sequence ID" value="MELO3C007861.2.1"/>
    <property type="gene ID" value="MELO3C007861.2"/>
</dbReference>
<evidence type="ECO:0000256" key="1">
    <source>
        <dbReference type="SAM" id="MobiDB-lite"/>
    </source>
</evidence>
<name>A0A9I9CSK3_CUCME</name>
<protein>
    <recommendedName>
        <fullName evidence="2">AAA+ ATPase At3g28540-like C-terminal domain-containing protein</fullName>
    </recommendedName>
</protein>
<dbReference type="AlphaFoldDB" id="A0A9I9CSK3"/>
<accession>A0A9I9CSK3</accession>
<dbReference type="InterPro" id="IPR058017">
    <property type="entry name" value="At3g28540-like_C"/>
</dbReference>
<dbReference type="EnsemblPlants" id="MELO3C007861.2.1">
    <property type="protein sequence ID" value="MELO3C007861.2.1"/>
    <property type="gene ID" value="MELO3C007861.2"/>
</dbReference>
<sequence>MDINLTYCTSKAFKVFGDPLYEEIEGLIHDANVTPVELAEELMKVDDVEMVMEGLVKLVKVVKREEQIDGNERPEEEEEEEEEKTTGRKSGGGIVKYRGRRWNCKEDLELETEVVGGSQLNNYDRRK</sequence>
<feature type="compositionally biased region" description="Acidic residues" evidence="1">
    <location>
        <begin position="74"/>
        <end position="83"/>
    </location>
</feature>
<feature type="domain" description="AAA+ ATPase At3g28540-like C-terminal" evidence="2">
    <location>
        <begin position="17"/>
        <end position="69"/>
    </location>
</feature>
<feature type="region of interest" description="Disordered" evidence="1">
    <location>
        <begin position="66"/>
        <end position="95"/>
    </location>
</feature>
<evidence type="ECO:0000259" key="2">
    <source>
        <dbReference type="Pfam" id="PF25568"/>
    </source>
</evidence>
<evidence type="ECO:0000313" key="3">
    <source>
        <dbReference type="EnsemblPlants" id="MELO3C007861.2.1"/>
    </source>
</evidence>
<dbReference type="Gene3D" id="6.10.280.40">
    <property type="match status" value="1"/>
</dbReference>